<accession>A0ABQ1EZL0</accession>
<dbReference type="NCBIfam" id="TIGR01549">
    <property type="entry name" value="HAD-SF-IA-v1"/>
    <property type="match status" value="1"/>
</dbReference>
<dbReference type="PRINTS" id="PR00413">
    <property type="entry name" value="HADHALOGNASE"/>
</dbReference>
<dbReference type="PANTHER" id="PTHR43434:SF26">
    <property type="entry name" value="PYROPHOSPHATASE PPAX"/>
    <property type="match status" value="1"/>
</dbReference>
<dbReference type="RefSeq" id="WP_189015380.1">
    <property type="nucleotide sequence ID" value="NZ_BMHE01000028.1"/>
</dbReference>
<evidence type="ECO:0000313" key="1">
    <source>
        <dbReference type="EMBL" id="GFZ94402.1"/>
    </source>
</evidence>
<dbReference type="NCBIfam" id="TIGR01509">
    <property type="entry name" value="HAD-SF-IA-v3"/>
    <property type="match status" value="1"/>
</dbReference>
<name>A0ABQ1EZL0_9BACL</name>
<dbReference type="InterPro" id="IPR023198">
    <property type="entry name" value="PGP-like_dom2"/>
</dbReference>
<dbReference type="InterPro" id="IPR006439">
    <property type="entry name" value="HAD-SF_hydro_IA"/>
</dbReference>
<dbReference type="Pfam" id="PF13419">
    <property type="entry name" value="HAD_2"/>
    <property type="match status" value="1"/>
</dbReference>
<dbReference type="SFLD" id="SFLDG01135">
    <property type="entry name" value="C1.5.6:_HAD__Beta-PGM__Phospha"/>
    <property type="match status" value="1"/>
</dbReference>
<evidence type="ECO:0000313" key="2">
    <source>
        <dbReference type="Proteomes" id="UP000615455"/>
    </source>
</evidence>
<comment type="caution">
    <text evidence="1">The sequence shown here is derived from an EMBL/GenBank/DDBJ whole genome shotgun (WGS) entry which is preliminary data.</text>
</comment>
<gene>
    <name evidence="1" type="primary">ppaX</name>
    <name evidence="1" type="ORF">GCM10008018_45930</name>
</gene>
<protein>
    <submittedName>
        <fullName evidence="1">Pyrophosphatase PpaX</fullName>
    </submittedName>
</protein>
<dbReference type="SUPFAM" id="SSF56784">
    <property type="entry name" value="HAD-like"/>
    <property type="match status" value="1"/>
</dbReference>
<dbReference type="Gene3D" id="1.10.150.240">
    <property type="entry name" value="Putative phosphatase, domain 2"/>
    <property type="match status" value="1"/>
</dbReference>
<dbReference type="SFLD" id="SFLDS00003">
    <property type="entry name" value="Haloacid_Dehalogenase"/>
    <property type="match status" value="1"/>
</dbReference>
<keyword evidence="2" id="KW-1185">Reference proteome</keyword>
<proteinExistence type="predicted"/>
<dbReference type="EMBL" id="BMHE01000028">
    <property type="protein sequence ID" value="GFZ94402.1"/>
    <property type="molecule type" value="Genomic_DNA"/>
</dbReference>
<organism evidence="1 2">
    <name type="scientific">Paenibacillus marchantiophytorum</name>
    <dbReference type="NCBI Taxonomy" id="1619310"/>
    <lineage>
        <taxon>Bacteria</taxon>
        <taxon>Bacillati</taxon>
        <taxon>Bacillota</taxon>
        <taxon>Bacilli</taxon>
        <taxon>Bacillales</taxon>
        <taxon>Paenibacillaceae</taxon>
        <taxon>Paenibacillus</taxon>
    </lineage>
</organism>
<dbReference type="PANTHER" id="PTHR43434">
    <property type="entry name" value="PHOSPHOGLYCOLATE PHOSPHATASE"/>
    <property type="match status" value="1"/>
</dbReference>
<dbReference type="InterPro" id="IPR023214">
    <property type="entry name" value="HAD_sf"/>
</dbReference>
<dbReference type="Proteomes" id="UP000615455">
    <property type="component" value="Unassembled WGS sequence"/>
</dbReference>
<dbReference type="Gene3D" id="3.40.50.1000">
    <property type="entry name" value="HAD superfamily/HAD-like"/>
    <property type="match status" value="1"/>
</dbReference>
<dbReference type="SFLD" id="SFLDG01129">
    <property type="entry name" value="C1.5:_HAD__Beta-PGM__Phosphata"/>
    <property type="match status" value="1"/>
</dbReference>
<dbReference type="NCBIfam" id="NF009804">
    <property type="entry name" value="PRK13288.1"/>
    <property type="match status" value="1"/>
</dbReference>
<dbReference type="InterPro" id="IPR036412">
    <property type="entry name" value="HAD-like_sf"/>
</dbReference>
<reference evidence="2" key="1">
    <citation type="journal article" date="2019" name="Int. J. Syst. Evol. Microbiol.">
        <title>The Global Catalogue of Microorganisms (GCM) 10K type strain sequencing project: providing services to taxonomists for standard genome sequencing and annotation.</title>
        <authorList>
            <consortium name="The Broad Institute Genomics Platform"/>
            <consortium name="The Broad Institute Genome Sequencing Center for Infectious Disease"/>
            <person name="Wu L."/>
            <person name="Ma J."/>
        </authorList>
    </citation>
    <scope>NUCLEOTIDE SEQUENCE [LARGE SCALE GENOMIC DNA]</scope>
    <source>
        <strain evidence="2">CGMCC 1.15043</strain>
    </source>
</reference>
<dbReference type="InterPro" id="IPR041492">
    <property type="entry name" value="HAD_2"/>
</dbReference>
<dbReference type="InterPro" id="IPR050155">
    <property type="entry name" value="HAD-like_hydrolase_sf"/>
</dbReference>
<sequence length="222" mass="24504">MIQTVLFDLDGTIVDTNELIVQSFLHSLEGETPEPLSRELIIPNMGRPLVEQMEFFTGQTEKTQVDALIKKYRTFNLSKHDELVKEFPNVHTVMEKLHANGIKIGIVTSKIRQTTLMGLKLCGLDTFISTIVTVEDVKEAKPHPEGILAALKELGSSPGQAIMVGDSHYDIEAAQNAGVTAVGVTWSWKGRSYLEGYNPDYLIDDMYDLLPIVGLTSDVNAG</sequence>